<feature type="coiled-coil region" evidence="10">
    <location>
        <begin position="182"/>
        <end position="228"/>
    </location>
</feature>
<dbReference type="GO" id="GO:0005930">
    <property type="term" value="C:axoneme"/>
    <property type="evidence" value="ECO:0007669"/>
    <property type="project" value="TreeGrafter"/>
</dbReference>
<evidence type="ECO:0000256" key="4">
    <source>
        <dbReference type="ARBA" id="ARBA00021815"/>
    </source>
</evidence>
<gene>
    <name evidence="13" type="ORF">Ctob_006334</name>
</gene>
<dbReference type="Proteomes" id="UP000037460">
    <property type="component" value="Unassembled WGS sequence"/>
</dbReference>
<dbReference type="InterPro" id="IPR038888">
    <property type="entry name" value="CFAP36"/>
</dbReference>
<keyword evidence="6 10" id="KW-0175">Coiled coil</keyword>
<feature type="domain" description="BART" evidence="12">
    <location>
        <begin position="20"/>
        <end position="144"/>
    </location>
</feature>
<evidence type="ECO:0000256" key="11">
    <source>
        <dbReference type="SAM" id="MobiDB-lite"/>
    </source>
</evidence>
<keyword evidence="5" id="KW-0963">Cytoplasm</keyword>
<feature type="compositionally biased region" description="Basic and acidic residues" evidence="11">
    <location>
        <begin position="560"/>
        <end position="569"/>
    </location>
</feature>
<dbReference type="PANTHER" id="PTHR21532">
    <property type="entry name" value="PHOSPHODIESTERASE HL"/>
    <property type="match status" value="1"/>
</dbReference>
<evidence type="ECO:0000256" key="8">
    <source>
        <dbReference type="ARBA" id="ARBA00023273"/>
    </source>
</evidence>
<feature type="region of interest" description="Disordered" evidence="11">
    <location>
        <begin position="489"/>
        <end position="569"/>
    </location>
</feature>
<evidence type="ECO:0000256" key="7">
    <source>
        <dbReference type="ARBA" id="ARBA00023069"/>
    </source>
</evidence>
<evidence type="ECO:0000313" key="14">
    <source>
        <dbReference type="Proteomes" id="UP000037460"/>
    </source>
</evidence>
<dbReference type="Gene3D" id="1.20.1520.10">
    <property type="entry name" value="ADP-ribosylation factor-like 2-binding protein, domain"/>
    <property type="match status" value="2"/>
</dbReference>
<feature type="domain" description="BART" evidence="12">
    <location>
        <begin position="235"/>
        <end position="345"/>
    </location>
</feature>
<evidence type="ECO:0000256" key="5">
    <source>
        <dbReference type="ARBA" id="ARBA00022490"/>
    </source>
</evidence>
<accession>A0A0M0JQN2</accession>
<comment type="similarity">
    <text evidence="3">Belongs to the CFAP36 family.</text>
</comment>
<dbReference type="PANTHER" id="PTHR21532:SF0">
    <property type="entry name" value="CILIA- AND FLAGELLA-ASSOCIATED PROTEIN 36"/>
    <property type="match status" value="1"/>
</dbReference>
<protein>
    <recommendedName>
        <fullName evidence="4">Cilia- and flagella-associated protein 36</fullName>
    </recommendedName>
    <alternativeName>
        <fullName evidence="9">Coiled-coil domain-containing protein 104</fullName>
    </alternativeName>
</protein>
<evidence type="ECO:0000256" key="2">
    <source>
        <dbReference type="ARBA" id="ARBA00004496"/>
    </source>
</evidence>
<feature type="region of interest" description="Disordered" evidence="11">
    <location>
        <begin position="450"/>
        <end position="469"/>
    </location>
</feature>
<keyword evidence="8" id="KW-0966">Cell projection</keyword>
<keyword evidence="14" id="KW-1185">Reference proteome</keyword>
<organism evidence="13 14">
    <name type="scientific">Chrysochromulina tobinii</name>
    <dbReference type="NCBI Taxonomy" id="1460289"/>
    <lineage>
        <taxon>Eukaryota</taxon>
        <taxon>Haptista</taxon>
        <taxon>Haptophyta</taxon>
        <taxon>Prymnesiophyceae</taxon>
        <taxon>Prymnesiales</taxon>
        <taxon>Chrysochromulinaceae</taxon>
        <taxon>Chrysochromulina</taxon>
    </lineage>
</organism>
<evidence type="ECO:0000256" key="3">
    <source>
        <dbReference type="ARBA" id="ARBA00007460"/>
    </source>
</evidence>
<evidence type="ECO:0000259" key="12">
    <source>
        <dbReference type="Pfam" id="PF11527"/>
    </source>
</evidence>
<reference evidence="14" key="1">
    <citation type="journal article" date="2015" name="PLoS Genet.">
        <title>Genome Sequence and Transcriptome Analyses of Chrysochromulina tobin: Metabolic Tools for Enhanced Algal Fitness in the Prominent Order Prymnesiales (Haptophyceae).</title>
        <authorList>
            <person name="Hovde B.T."/>
            <person name="Deodato C.R."/>
            <person name="Hunsperger H.M."/>
            <person name="Ryken S.A."/>
            <person name="Yost W."/>
            <person name="Jha R.K."/>
            <person name="Patterson J."/>
            <person name="Monnat R.J. Jr."/>
            <person name="Barlow S.B."/>
            <person name="Starkenburg S.R."/>
            <person name="Cattolico R.A."/>
        </authorList>
    </citation>
    <scope>NUCLEOTIDE SEQUENCE</scope>
    <source>
        <strain evidence="14">CCMP291</strain>
    </source>
</reference>
<evidence type="ECO:0000313" key="13">
    <source>
        <dbReference type="EMBL" id="KOO28909.1"/>
    </source>
</evidence>
<name>A0A0M0JQN2_9EUKA</name>
<dbReference type="GO" id="GO:0097546">
    <property type="term" value="C:ciliary base"/>
    <property type="evidence" value="ECO:0007669"/>
    <property type="project" value="TreeGrafter"/>
</dbReference>
<dbReference type="InterPro" id="IPR042541">
    <property type="entry name" value="BART_sf"/>
</dbReference>
<dbReference type="OrthoDB" id="272687at2759"/>
<proteinExistence type="inferred from homology"/>
<dbReference type="InterPro" id="IPR023379">
    <property type="entry name" value="BART_dom"/>
</dbReference>
<evidence type="ECO:0000256" key="1">
    <source>
        <dbReference type="ARBA" id="ARBA00004138"/>
    </source>
</evidence>
<dbReference type="EMBL" id="JWZX01002495">
    <property type="protein sequence ID" value="KOO28909.1"/>
    <property type="molecule type" value="Genomic_DNA"/>
</dbReference>
<sequence>MSAPWLSRPESGNPGAADDADSILLDVLDILSHGKHYSALHRFITQYCELFPEDEHAEQPLCCTEVHAQYVELFERCLSAAATDSGLSEADFAQRVADALAAEEANVAPSRFAERVGATLAAEAAQAILAHVRAAEDYSAFAALCRCRHRQLRERGEGRGMPSSHEKEELRAHIWGLNLRGEAEAEAEANRAFADLDRARLQVEVQAAEEAKAKAAVETKAAAEAEAAVETTGDSVWLFDALTGFLRSPDWTVPVGNFMDGNCLVFGSDEEHELTHDIFNAYRDMADSLIERFLSDLGTTKHEFVKLCAEFTTTDVGQGVLEQLLAVDDFVSFKQMMVQRNLEIEAEATSTLSPWWRPCNRMQRERHLERPAAEPPIVDRLQPEPEAEEAAAALACSLRGQNCVLPVEAAMGLVASAAGASGDEAAGGAQDSAQDRPWARRWWTGVMGQEADEQDGQGPDGPLPPDGFRSAFEYEREQYARRKLHARREMLDAQQGESPSQPPRSTDDAQQGESPSQPPRSTDDAQQGESPSQPPRSTDDVPSTGCEGAALDVQDSAAPVRRDLDEAERRLREDQEERLLDDLLCMVKMTAA</sequence>
<dbReference type="AlphaFoldDB" id="A0A0M0JQN2"/>
<evidence type="ECO:0000256" key="10">
    <source>
        <dbReference type="SAM" id="Coils"/>
    </source>
</evidence>
<evidence type="ECO:0000256" key="6">
    <source>
        <dbReference type="ARBA" id="ARBA00023054"/>
    </source>
</evidence>
<comment type="caution">
    <text evidence="13">The sequence shown here is derived from an EMBL/GenBank/DDBJ whole genome shotgun (WGS) entry which is preliminary data.</text>
</comment>
<comment type="subcellular location">
    <subcellularLocation>
        <location evidence="1">Cell projection</location>
        <location evidence="1">Cilium</location>
    </subcellularLocation>
    <subcellularLocation>
        <location evidence="2">Cytoplasm</location>
    </subcellularLocation>
</comment>
<evidence type="ECO:0000256" key="9">
    <source>
        <dbReference type="ARBA" id="ARBA00031593"/>
    </source>
</evidence>
<dbReference type="Pfam" id="PF11527">
    <property type="entry name" value="ARL2_Bind_BART"/>
    <property type="match status" value="2"/>
</dbReference>
<keyword evidence="7" id="KW-0969">Cilium</keyword>